<evidence type="ECO:0000313" key="5">
    <source>
        <dbReference type="Proteomes" id="UP000000231"/>
    </source>
</evidence>
<accession>A4SVP3</accession>
<feature type="transmembrane region" description="Helical" evidence="1">
    <location>
        <begin position="258"/>
        <end position="278"/>
    </location>
</feature>
<feature type="transmembrane region" description="Helical" evidence="1">
    <location>
        <begin position="341"/>
        <end position="363"/>
    </location>
</feature>
<dbReference type="Proteomes" id="UP000000231">
    <property type="component" value="Chromosome"/>
</dbReference>
<dbReference type="InterPro" id="IPR002656">
    <property type="entry name" value="Acyl_transf_3_dom"/>
</dbReference>
<organism evidence="4 5">
    <name type="scientific">Polynucleobacter asymbioticus (strain DSM 18221 / CIP 109841 / QLW-P1DMWA-1)</name>
    <name type="common">Polynucleobacter necessarius subsp. asymbioticus</name>
    <dbReference type="NCBI Taxonomy" id="312153"/>
    <lineage>
        <taxon>Bacteria</taxon>
        <taxon>Pseudomonadati</taxon>
        <taxon>Pseudomonadota</taxon>
        <taxon>Betaproteobacteria</taxon>
        <taxon>Burkholderiales</taxon>
        <taxon>Burkholderiaceae</taxon>
        <taxon>Polynucleobacter</taxon>
    </lineage>
</organism>
<dbReference type="Pfam" id="PF19040">
    <property type="entry name" value="SGNH"/>
    <property type="match status" value="1"/>
</dbReference>
<feature type="transmembrane region" description="Helical" evidence="1">
    <location>
        <begin position="44"/>
        <end position="65"/>
    </location>
</feature>
<feature type="transmembrane region" description="Helical" evidence="1">
    <location>
        <begin position="315"/>
        <end position="335"/>
    </location>
</feature>
<keyword evidence="1" id="KW-0472">Membrane</keyword>
<keyword evidence="1" id="KW-1133">Transmembrane helix</keyword>
<gene>
    <name evidence="4" type="ordered locus">Pnuc_0337</name>
</gene>
<feature type="transmembrane region" description="Helical" evidence="1">
    <location>
        <begin position="384"/>
        <end position="404"/>
    </location>
</feature>
<sequence length="690" mass="77242">MSFNPLFVDQAPLHLKYRKDIDGLRALAVLLVVIYHAFPNWAHGGFIGVDIFFVISGYLITSIILDGLADKTFSLVDFYCKRIIRIFPALILVLACSIGLGWFMLYPAELQLLGKHLLSAVGFFSNFTYLSEAGYFDSRAVEKPLLHLWSLAIEEQFYLIWPILLCFLYKLRSRSPSSLGFSLRGYLLLLIACSFAWNMHLIHVNKSAAFFLPFSRFWELLVGALLAHVFSSDQSGSRGGDGISSWGLRLQTIAENTLFRQLVSFLGLTCLVVGVMVIYPRSLFPGWLALLPVVGAALILYGGEKTWINRYLLSNRFMVAIGLISYPLYLWHWALLSFAQIWGPIFIEQRLLIVGLSLMFSWLTYRLIEKPLRNRQFIRKKSSVLIGLMIAILAVGFILTSNGFSERGVNTLSQFEQSAQDGSDGGFVIQGCGLSDLAFKEYFAGCFEDRREPAKFALVGDSKAMALFPGLVRSSQAGGRWLTIYGPGGDKAIMPYLSDSRADVKPSQSTYTDQAIKQVSKNSQVKVVALAFSSKGVMTTDVDSLYKGEHQAQAIQGLDAIVAKLVESRKQVVLIVDNPTLALPQDCFHRKLGISWLDQFEKIDPRCSMTYEKHTQMTAKYLEVLNAVAKKYPGQVRVFDSGPILCDVQNNICSYQKDGRKMYSYTDHISDYAAGRVGEVLNHQLVDSSR</sequence>
<feature type="transmembrane region" description="Helical" evidence="1">
    <location>
        <begin position="86"/>
        <end position="105"/>
    </location>
</feature>
<dbReference type="KEGG" id="pnu:Pnuc_0337"/>
<keyword evidence="5" id="KW-1185">Reference proteome</keyword>
<dbReference type="InterPro" id="IPR043968">
    <property type="entry name" value="SGNH"/>
</dbReference>
<evidence type="ECO:0000259" key="3">
    <source>
        <dbReference type="Pfam" id="PF19040"/>
    </source>
</evidence>
<feature type="transmembrane region" description="Helical" evidence="1">
    <location>
        <begin position="146"/>
        <end position="169"/>
    </location>
</feature>
<dbReference type="Pfam" id="PF01757">
    <property type="entry name" value="Acyl_transf_3"/>
    <property type="match status" value="1"/>
</dbReference>
<name>A4SVP3_POLAQ</name>
<evidence type="ECO:0000256" key="1">
    <source>
        <dbReference type="SAM" id="Phobius"/>
    </source>
</evidence>
<feature type="transmembrane region" description="Helical" evidence="1">
    <location>
        <begin position="181"/>
        <end position="202"/>
    </location>
</feature>
<dbReference type="AlphaFoldDB" id="A4SVP3"/>
<dbReference type="GO" id="GO:0016747">
    <property type="term" value="F:acyltransferase activity, transferring groups other than amino-acyl groups"/>
    <property type="evidence" value="ECO:0007669"/>
    <property type="project" value="InterPro"/>
</dbReference>
<reference evidence="4 5" key="1">
    <citation type="journal article" date="2012" name="Stand. Genomic Sci.">
        <title>Complete genome sequence of Polynucleobacter necessarius subsp. asymbioticus type strain (QLW-P1DMWA-1(T)).</title>
        <authorList>
            <person name="Meincke L."/>
            <person name="Copeland A."/>
            <person name="Lapidus A."/>
            <person name="Lucas S."/>
            <person name="Berry K.W."/>
            <person name="Del Rio T.G."/>
            <person name="Hammon N."/>
            <person name="Dalin E."/>
            <person name="Tice H."/>
            <person name="Pitluck S."/>
            <person name="Richardson P."/>
            <person name="Bruce D."/>
            <person name="Goodwin L."/>
            <person name="Han C."/>
            <person name="Tapia R."/>
            <person name="Detter J.C."/>
            <person name="Schmutz J."/>
            <person name="Brettin T."/>
            <person name="Larimer F."/>
            <person name="Land M."/>
            <person name="Hauser L."/>
            <person name="Kyrpides N.C."/>
            <person name="Ivanova N."/>
            <person name="Goker M."/>
            <person name="Woyke T."/>
            <person name="Wu Q.L."/>
            <person name="Pockl M."/>
            <person name="Hahn M.W."/>
            <person name="Klenk H.P."/>
        </authorList>
    </citation>
    <scope>NUCLEOTIDE SEQUENCE [LARGE SCALE GENOMIC DNA]</scope>
    <source>
        <strain evidence="5">DSM 18221 / CIP 109841 / QLW-P1DMWA-1</strain>
    </source>
</reference>
<feature type="transmembrane region" description="Helical" evidence="1">
    <location>
        <begin position="21"/>
        <end position="38"/>
    </location>
</feature>
<dbReference type="RefSeq" id="WP_011902182.1">
    <property type="nucleotide sequence ID" value="NC_009379.1"/>
</dbReference>
<feature type="domain" description="Acyltransferase 3" evidence="2">
    <location>
        <begin position="19"/>
        <end position="366"/>
    </location>
</feature>
<feature type="transmembrane region" description="Helical" evidence="1">
    <location>
        <begin position="284"/>
        <end position="303"/>
    </location>
</feature>
<dbReference type="InterPro" id="IPR050879">
    <property type="entry name" value="Acyltransferase_3"/>
</dbReference>
<evidence type="ECO:0000313" key="4">
    <source>
        <dbReference type="EMBL" id="ABP33557.1"/>
    </source>
</evidence>
<proteinExistence type="predicted"/>
<dbReference type="eggNOG" id="COG1835">
    <property type="taxonomic scope" value="Bacteria"/>
</dbReference>
<keyword evidence="4" id="KW-0808">Transferase</keyword>
<evidence type="ECO:0000259" key="2">
    <source>
        <dbReference type="Pfam" id="PF01757"/>
    </source>
</evidence>
<dbReference type="GeneID" id="31480685"/>
<keyword evidence="1" id="KW-0812">Transmembrane</keyword>
<dbReference type="HOGENOM" id="CLU_005679_10_1_4"/>
<dbReference type="GO" id="GO:0009103">
    <property type="term" value="P:lipopolysaccharide biosynthetic process"/>
    <property type="evidence" value="ECO:0007669"/>
    <property type="project" value="TreeGrafter"/>
</dbReference>
<feature type="domain" description="SGNH" evidence="3">
    <location>
        <begin position="445"/>
        <end position="680"/>
    </location>
</feature>
<protein>
    <submittedName>
        <fullName evidence="4">Acyltransferase 3</fullName>
    </submittedName>
</protein>
<dbReference type="PANTHER" id="PTHR23028:SF53">
    <property type="entry name" value="ACYL_TRANSF_3 DOMAIN-CONTAINING PROTEIN"/>
    <property type="match status" value="1"/>
</dbReference>
<keyword evidence="4" id="KW-0012">Acyltransferase</keyword>
<dbReference type="GO" id="GO:0016020">
    <property type="term" value="C:membrane"/>
    <property type="evidence" value="ECO:0007669"/>
    <property type="project" value="TreeGrafter"/>
</dbReference>
<dbReference type="EMBL" id="CP000655">
    <property type="protein sequence ID" value="ABP33557.1"/>
    <property type="molecule type" value="Genomic_DNA"/>
</dbReference>
<feature type="transmembrane region" description="Helical" evidence="1">
    <location>
        <begin position="208"/>
        <end position="230"/>
    </location>
</feature>
<dbReference type="PANTHER" id="PTHR23028">
    <property type="entry name" value="ACETYLTRANSFERASE"/>
    <property type="match status" value="1"/>
</dbReference>